<dbReference type="GO" id="GO:0042754">
    <property type="term" value="P:negative regulation of circadian rhythm"/>
    <property type="evidence" value="ECO:0007669"/>
    <property type="project" value="InterPro"/>
</dbReference>
<feature type="compositionally biased region" description="Polar residues" evidence="2">
    <location>
        <begin position="1"/>
        <end position="24"/>
    </location>
</feature>
<feature type="coiled-coil region" evidence="1">
    <location>
        <begin position="281"/>
        <end position="308"/>
    </location>
</feature>
<dbReference type="InterPro" id="IPR031602">
    <property type="entry name" value="CIPC"/>
</dbReference>
<proteinExistence type="predicted"/>
<feature type="compositionally biased region" description="Polar residues" evidence="2">
    <location>
        <begin position="49"/>
        <end position="74"/>
    </location>
</feature>
<evidence type="ECO:0000256" key="1">
    <source>
        <dbReference type="SAM" id="Coils"/>
    </source>
</evidence>
<organism evidence="3 4">
    <name type="scientific">Eleutherodactylus coqui</name>
    <name type="common">Puerto Rican coqui</name>
    <dbReference type="NCBI Taxonomy" id="57060"/>
    <lineage>
        <taxon>Eukaryota</taxon>
        <taxon>Metazoa</taxon>
        <taxon>Chordata</taxon>
        <taxon>Craniata</taxon>
        <taxon>Vertebrata</taxon>
        <taxon>Euteleostomi</taxon>
        <taxon>Amphibia</taxon>
        <taxon>Batrachia</taxon>
        <taxon>Anura</taxon>
        <taxon>Neobatrachia</taxon>
        <taxon>Hyloidea</taxon>
        <taxon>Eleutherodactylidae</taxon>
        <taxon>Eleutherodactylinae</taxon>
        <taxon>Eleutherodactylus</taxon>
        <taxon>Eleutherodactylus</taxon>
    </lineage>
</organism>
<dbReference type="GO" id="GO:0005634">
    <property type="term" value="C:nucleus"/>
    <property type="evidence" value="ECO:0007669"/>
    <property type="project" value="TreeGrafter"/>
</dbReference>
<evidence type="ECO:0000313" key="4">
    <source>
        <dbReference type="Proteomes" id="UP000770717"/>
    </source>
</evidence>
<evidence type="ECO:0008006" key="5">
    <source>
        <dbReference type="Google" id="ProtNLM"/>
    </source>
</evidence>
<name>A0A8J6F6R7_ELECQ</name>
<dbReference type="Proteomes" id="UP000770717">
    <property type="component" value="Unassembled WGS sequence"/>
</dbReference>
<dbReference type="AlphaFoldDB" id="A0A8J6F6R7"/>
<evidence type="ECO:0000256" key="2">
    <source>
        <dbReference type="SAM" id="MobiDB-lite"/>
    </source>
</evidence>
<keyword evidence="1" id="KW-0175">Coiled coil</keyword>
<accession>A0A8J6F6R7</accession>
<sequence>MEKLQPGSSQETLPPSSCNGTAQKNHPRNTCAASESDKDSGYSDVASECLSSVEQTDTEEYPSSSQWSTGKNSPRCSASCPPPLLVLKNLLVDQGIRPEPHAQSWAVHPSFQLLPTSSQILVFPSSIPASKPQPICKNSTKYLPILNSYTKIAPHPSQLSSSLAHPKANKRGADTSHHSQAKRLPPGLQCCTAKGKATSHVSETNVQKAVMLSDELSPTTPLKDTCSSDSLTTDRAISSQNTSYNKDEALPAQQQQNKNCRFQNTMDILRRSGLLSIAMKTKELARLNQATQVQLERLQEQVDLYTKANCSNDPEDWQILQDSLAGSHLMLKEIDM</sequence>
<keyword evidence="4" id="KW-1185">Reference proteome</keyword>
<dbReference type="EMBL" id="WNTK01000006">
    <property type="protein sequence ID" value="KAG9481738.1"/>
    <property type="molecule type" value="Genomic_DNA"/>
</dbReference>
<evidence type="ECO:0000313" key="3">
    <source>
        <dbReference type="EMBL" id="KAG9481738.1"/>
    </source>
</evidence>
<dbReference type="OrthoDB" id="6374619at2759"/>
<comment type="caution">
    <text evidence="3">The sequence shown here is derived from an EMBL/GenBank/DDBJ whole genome shotgun (WGS) entry which is preliminary data.</text>
</comment>
<protein>
    <recommendedName>
        <fullName evidence="5">CLOCK-interacting pacemaker</fullName>
    </recommendedName>
</protein>
<reference evidence="3" key="1">
    <citation type="thesis" date="2020" institute="ProQuest LLC" country="789 East Eisenhower Parkway, Ann Arbor, MI, USA">
        <title>Comparative Genomics and Chromosome Evolution.</title>
        <authorList>
            <person name="Mudd A.B."/>
        </authorList>
    </citation>
    <scope>NUCLEOTIDE SEQUENCE</scope>
    <source>
        <strain evidence="3">HN-11 Male</strain>
        <tissue evidence="3">Kidney and liver</tissue>
    </source>
</reference>
<gene>
    <name evidence="3" type="ORF">GDO78_010783</name>
</gene>
<dbReference type="PANTHER" id="PTHR34648">
    <property type="entry name" value="CLOCK-INTERACTING PACEMAKER"/>
    <property type="match status" value="1"/>
</dbReference>
<feature type="region of interest" description="Disordered" evidence="2">
    <location>
        <begin position="1"/>
        <end position="74"/>
    </location>
</feature>
<dbReference type="GO" id="GO:0045892">
    <property type="term" value="P:negative regulation of DNA-templated transcription"/>
    <property type="evidence" value="ECO:0007669"/>
    <property type="project" value="InterPro"/>
</dbReference>
<dbReference type="Pfam" id="PF15800">
    <property type="entry name" value="CiPC"/>
    <property type="match status" value="2"/>
</dbReference>
<dbReference type="PANTHER" id="PTHR34648:SF1">
    <property type="entry name" value="CLOCK-INTERACTING PACEMAKER"/>
    <property type="match status" value="1"/>
</dbReference>
<feature type="region of interest" description="Disordered" evidence="2">
    <location>
        <begin position="156"/>
        <end position="188"/>
    </location>
</feature>